<comment type="caution">
    <text evidence="2">The sequence shown here is derived from an EMBL/GenBank/DDBJ whole genome shotgun (WGS) entry which is preliminary data.</text>
</comment>
<dbReference type="AlphaFoldDB" id="A0A438DC33"/>
<evidence type="ECO:0000313" key="3">
    <source>
        <dbReference type="Proteomes" id="UP000288805"/>
    </source>
</evidence>
<dbReference type="Proteomes" id="UP000288805">
    <property type="component" value="Unassembled WGS sequence"/>
</dbReference>
<feature type="compositionally biased region" description="Low complexity" evidence="1">
    <location>
        <begin position="11"/>
        <end position="25"/>
    </location>
</feature>
<dbReference type="EMBL" id="QGNW01001697">
    <property type="protein sequence ID" value="RVW33010.1"/>
    <property type="molecule type" value="Genomic_DNA"/>
</dbReference>
<protein>
    <submittedName>
        <fullName evidence="2">Uncharacterized protein</fullName>
    </submittedName>
</protein>
<accession>A0A438DC33</accession>
<reference evidence="2 3" key="1">
    <citation type="journal article" date="2018" name="PLoS Genet.">
        <title>Population sequencing reveals clonal diversity and ancestral inbreeding in the grapevine cultivar Chardonnay.</title>
        <authorList>
            <person name="Roach M.J."/>
            <person name="Johnson D.L."/>
            <person name="Bohlmann J."/>
            <person name="van Vuuren H.J."/>
            <person name="Jones S.J."/>
            <person name="Pretorius I.S."/>
            <person name="Schmidt S.A."/>
            <person name="Borneman A.R."/>
        </authorList>
    </citation>
    <scope>NUCLEOTIDE SEQUENCE [LARGE SCALE GENOMIC DNA]</scope>
    <source>
        <strain evidence="3">cv. Chardonnay</strain>
        <tissue evidence="2">Leaf</tissue>
    </source>
</reference>
<gene>
    <name evidence="2" type="ORF">CK203_107561</name>
</gene>
<evidence type="ECO:0000256" key="1">
    <source>
        <dbReference type="SAM" id="MobiDB-lite"/>
    </source>
</evidence>
<name>A0A438DC33_VITVI</name>
<feature type="region of interest" description="Disordered" evidence="1">
    <location>
        <begin position="1"/>
        <end position="25"/>
    </location>
</feature>
<sequence>MPVVGKLGGMPVSLSQSPESSSTPSCGLALPICVGTFYQKYDGNPVCDEAEVQFASSNLMFERSVNPRNQKRWSVTEGLWVVFGRSGNKEWAALLVCAGLQKLVERFSRKWVEGHKFMRRLQFVKANLKEWNKVSFGELNERKKNILNDLANFDAIEQVGGLTSELLVQRTLKKRELEELILREEIHWRQKGRVKWVKEGDCNSKFFHKVANGRRNRKFIKVLENESGLVLNNSERIIEEILLYFEKFNASPTGESWSVEGLDWSLYRKRVRLGWIPLSLKKGFLKPFFSWIGIRRQGLMALPLQYFKIVGM</sequence>
<evidence type="ECO:0000313" key="2">
    <source>
        <dbReference type="EMBL" id="RVW33010.1"/>
    </source>
</evidence>
<organism evidence="2 3">
    <name type="scientific">Vitis vinifera</name>
    <name type="common">Grape</name>
    <dbReference type="NCBI Taxonomy" id="29760"/>
    <lineage>
        <taxon>Eukaryota</taxon>
        <taxon>Viridiplantae</taxon>
        <taxon>Streptophyta</taxon>
        <taxon>Embryophyta</taxon>
        <taxon>Tracheophyta</taxon>
        <taxon>Spermatophyta</taxon>
        <taxon>Magnoliopsida</taxon>
        <taxon>eudicotyledons</taxon>
        <taxon>Gunneridae</taxon>
        <taxon>Pentapetalae</taxon>
        <taxon>rosids</taxon>
        <taxon>Vitales</taxon>
        <taxon>Vitaceae</taxon>
        <taxon>Viteae</taxon>
        <taxon>Vitis</taxon>
    </lineage>
</organism>
<proteinExistence type="predicted"/>